<organism evidence="1 2">
    <name type="scientific">Mycobacterium kansasii</name>
    <dbReference type="NCBI Taxonomy" id="1768"/>
    <lineage>
        <taxon>Bacteria</taxon>
        <taxon>Bacillati</taxon>
        <taxon>Actinomycetota</taxon>
        <taxon>Actinomycetes</taxon>
        <taxon>Mycobacteriales</taxon>
        <taxon>Mycobacteriaceae</taxon>
        <taxon>Mycobacterium</taxon>
    </lineage>
</organism>
<dbReference type="Proteomes" id="UP000189229">
    <property type="component" value="Unassembled WGS sequence"/>
</dbReference>
<dbReference type="EMBL" id="MVBM01000004">
    <property type="protein sequence ID" value="OOK73842.1"/>
    <property type="molecule type" value="Genomic_DNA"/>
</dbReference>
<evidence type="ECO:0000313" key="1">
    <source>
        <dbReference type="EMBL" id="OOK73842.1"/>
    </source>
</evidence>
<name>A0A1V3X424_MYCKA</name>
<dbReference type="AlphaFoldDB" id="A0A1V3X424"/>
<gene>
    <name evidence="1" type="ORF">BZL30_4891</name>
</gene>
<proteinExistence type="predicted"/>
<evidence type="ECO:0000313" key="2">
    <source>
        <dbReference type="Proteomes" id="UP000189229"/>
    </source>
</evidence>
<protein>
    <submittedName>
        <fullName evidence="1">Uncharacterized protein</fullName>
    </submittedName>
</protein>
<comment type="caution">
    <text evidence="1">The sequence shown here is derived from an EMBL/GenBank/DDBJ whole genome shotgun (WGS) entry which is preliminary data.</text>
</comment>
<accession>A0A1V3X424</accession>
<sequence>MSTRFGLMCGTRRLTGLHGCGYHSPRPGPLFGDISIAETMLDRLPCCFVVGKLDSTRYRLRCTWVSCRRR</sequence>
<reference evidence="1 2" key="1">
    <citation type="submission" date="2017-02" db="EMBL/GenBank/DDBJ databases">
        <title>Complete genome sequences of Mycobacterium kansasii strains isolated from rhesus macaques.</title>
        <authorList>
            <person name="Panda A."/>
            <person name="Nagaraj S."/>
            <person name="Zhao X."/>
            <person name="Tettelin H."/>
            <person name="Detolla L.J."/>
        </authorList>
    </citation>
    <scope>NUCLEOTIDE SEQUENCE [LARGE SCALE GENOMIC DNA]</scope>
    <source>
        <strain evidence="1 2">11-3813</strain>
    </source>
</reference>